<dbReference type="EMBL" id="KN831946">
    <property type="protein sequence ID" value="KIO13323.1"/>
    <property type="molecule type" value="Genomic_DNA"/>
</dbReference>
<dbReference type="HOGENOM" id="CLU_1993549_0_0_1"/>
<organism evidence="1 2">
    <name type="scientific">Pisolithus tinctorius Marx 270</name>
    <dbReference type="NCBI Taxonomy" id="870435"/>
    <lineage>
        <taxon>Eukaryota</taxon>
        <taxon>Fungi</taxon>
        <taxon>Dikarya</taxon>
        <taxon>Basidiomycota</taxon>
        <taxon>Agaricomycotina</taxon>
        <taxon>Agaricomycetes</taxon>
        <taxon>Agaricomycetidae</taxon>
        <taxon>Boletales</taxon>
        <taxon>Sclerodermatineae</taxon>
        <taxon>Pisolithaceae</taxon>
        <taxon>Pisolithus</taxon>
    </lineage>
</organism>
<evidence type="ECO:0000313" key="1">
    <source>
        <dbReference type="EMBL" id="KIO13323.1"/>
    </source>
</evidence>
<protein>
    <submittedName>
        <fullName evidence="1">Uncharacterized protein</fullName>
    </submittedName>
</protein>
<reference evidence="2" key="2">
    <citation type="submission" date="2015-01" db="EMBL/GenBank/DDBJ databases">
        <title>Evolutionary Origins and Diversification of the Mycorrhizal Mutualists.</title>
        <authorList>
            <consortium name="DOE Joint Genome Institute"/>
            <consortium name="Mycorrhizal Genomics Consortium"/>
            <person name="Kohler A."/>
            <person name="Kuo A."/>
            <person name="Nagy L.G."/>
            <person name="Floudas D."/>
            <person name="Copeland A."/>
            <person name="Barry K.W."/>
            <person name="Cichocki N."/>
            <person name="Veneault-Fourrey C."/>
            <person name="LaButti K."/>
            <person name="Lindquist E.A."/>
            <person name="Lipzen A."/>
            <person name="Lundell T."/>
            <person name="Morin E."/>
            <person name="Murat C."/>
            <person name="Riley R."/>
            <person name="Ohm R."/>
            <person name="Sun H."/>
            <person name="Tunlid A."/>
            <person name="Henrissat B."/>
            <person name="Grigoriev I.V."/>
            <person name="Hibbett D.S."/>
            <person name="Martin F."/>
        </authorList>
    </citation>
    <scope>NUCLEOTIDE SEQUENCE [LARGE SCALE GENOMIC DNA]</scope>
    <source>
        <strain evidence="2">Marx 270</strain>
    </source>
</reference>
<dbReference type="InParanoid" id="A0A0C3JW54"/>
<keyword evidence="2" id="KW-1185">Reference proteome</keyword>
<proteinExistence type="predicted"/>
<sequence length="125" mass="13160">MFASDDSNLTSIASINASVSRLADESGLDLVSNAAPKCSSVVEKLKESAVAVYTATPNLAAWAEFFFGGATGDVAILKGKVDDVSELVLSGVFEIDHQGFFMGAEGGYSPKNAFSHNFVDMKLML</sequence>
<dbReference type="AlphaFoldDB" id="A0A0C3JW54"/>
<accession>A0A0C3JW54</accession>
<name>A0A0C3JW54_PISTI</name>
<dbReference type="OrthoDB" id="2804425at2759"/>
<dbReference type="Proteomes" id="UP000054217">
    <property type="component" value="Unassembled WGS sequence"/>
</dbReference>
<gene>
    <name evidence="1" type="ORF">M404DRAFT_18811</name>
</gene>
<evidence type="ECO:0000313" key="2">
    <source>
        <dbReference type="Proteomes" id="UP000054217"/>
    </source>
</evidence>
<reference evidence="1 2" key="1">
    <citation type="submission" date="2014-04" db="EMBL/GenBank/DDBJ databases">
        <authorList>
            <consortium name="DOE Joint Genome Institute"/>
            <person name="Kuo A."/>
            <person name="Kohler A."/>
            <person name="Costa M.D."/>
            <person name="Nagy L.G."/>
            <person name="Floudas D."/>
            <person name="Copeland A."/>
            <person name="Barry K.W."/>
            <person name="Cichocki N."/>
            <person name="Veneault-Fourrey C."/>
            <person name="LaButti K."/>
            <person name="Lindquist E.A."/>
            <person name="Lipzen A."/>
            <person name="Lundell T."/>
            <person name="Morin E."/>
            <person name="Murat C."/>
            <person name="Sun H."/>
            <person name="Tunlid A."/>
            <person name="Henrissat B."/>
            <person name="Grigoriev I.V."/>
            <person name="Hibbett D.S."/>
            <person name="Martin F."/>
            <person name="Nordberg H.P."/>
            <person name="Cantor M.N."/>
            <person name="Hua S.X."/>
        </authorList>
    </citation>
    <scope>NUCLEOTIDE SEQUENCE [LARGE SCALE GENOMIC DNA]</scope>
    <source>
        <strain evidence="1 2">Marx 270</strain>
    </source>
</reference>